<dbReference type="InterPro" id="IPR019821">
    <property type="entry name" value="Kinesin_motor_CS"/>
</dbReference>
<dbReference type="SUPFAM" id="SSF47769">
    <property type="entry name" value="SAM/Pointed domain"/>
    <property type="match status" value="1"/>
</dbReference>
<proteinExistence type="inferred from homology"/>
<feature type="compositionally biased region" description="Low complexity" evidence="7">
    <location>
        <begin position="133"/>
        <end position="151"/>
    </location>
</feature>
<evidence type="ECO:0000256" key="2">
    <source>
        <dbReference type="ARBA" id="ARBA00022741"/>
    </source>
</evidence>
<feature type="region of interest" description="Disordered" evidence="7">
    <location>
        <begin position="699"/>
        <end position="959"/>
    </location>
</feature>
<dbReference type="PRINTS" id="PR00380">
    <property type="entry name" value="KINESINHEAVY"/>
</dbReference>
<dbReference type="GO" id="GO:0007019">
    <property type="term" value="P:microtubule depolymerization"/>
    <property type="evidence" value="ECO:0007669"/>
    <property type="project" value="TreeGrafter"/>
</dbReference>
<evidence type="ECO:0000259" key="9">
    <source>
        <dbReference type="PROSITE" id="PS50105"/>
    </source>
</evidence>
<evidence type="ECO:0000313" key="11">
    <source>
        <dbReference type="Proteomes" id="UP000054350"/>
    </source>
</evidence>
<dbReference type="STRING" id="578462.A0A0L0SYV8"/>
<evidence type="ECO:0000256" key="6">
    <source>
        <dbReference type="PROSITE-ProRule" id="PRU00283"/>
    </source>
</evidence>
<keyword evidence="2 6" id="KW-0547">Nucleotide-binding</keyword>
<accession>A0A0L0SYV8</accession>
<dbReference type="SUPFAM" id="SSF52540">
    <property type="entry name" value="P-loop containing nucleoside triphosphate hydrolases"/>
    <property type="match status" value="1"/>
</dbReference>
<evidence type="ECO:0000256" key="5">
    <source>
        <dbReference type="ARBA" id="ARBA00061030"/>
    </source>
</evidence>
<dbReference type="PROSITE" id="PS00411">
    <property type="entry name" value="KINESIN_MOTOR_1"/>
    <property type="match status" value="1"/>
</dbReference>
<dbReference type="FunFam" id="3.40.850.10:FF:000012">
    <property type="entry name" value="Kinesin-like protein"/>
    <property type="match status" value="1"/>
</dbReference>
<dbReference type="InterPro" id="IPR036961">
    <property type="entry name" value="Kinesin_motor_dom_sf"/>
</dbReference>
<dbReference type="GO" id="GO:0007018">
    <property type="term" value="P:microtubule-based movement"/>
    <property type="evidence" value="ECO:0007669"/>
    <property type="project" value="InterPro"/>
</dbReference>
<reference evidence="10 11" key="1">
    <citation type="submission" date="2009-11" db="EMBL/GenBank/DDBJ databases">
        <title>Annotation of Allomyces macrogynus ATCC 38327.</title>
        <authorList>
            <consortium name="The Broad Institute Genome Sequencing Platform"/>
            <person name="Russ C."/>
            <person name="Cuomo C."/>
            <person name="Burger G."/>
            <person name="Gray M.W."/>
            <person name="Holland P.W.H."/>
            <person name="King N."/>
            <person name="Lang F.B.F."/>
            <person name="Roger A.J."/>
            <person name="Ruiz-Trillo I."/>
            <person name="Young S.K."/>
            <person name="Zeng Q."/>
            <person name="Gargeya S."/>
            <person name="Fitzgerald M."/>
            <person name="Haas B."/>
            <person name="Abouelleil A."/>
            <person name="Alvarado L."/>
            <person name="Arachchi H.M."/>
            <person name="Berlin A."/>
            <person name="Chapman S.B."/>
            <person name="Gearin G."/>
            <person name="Goldberg J."/>
            <person name="Griggs A."/>
            <person name="Gujja S."/>
            <person name="Hansen M."/>
            <person name="Heiman D."/>
            <person name="Howarth C."/>
            <person name="Larimer J."/>
            <person name="Lui A."/>
            <person name="MacDonald P.J.P."/>
            <person name="McCowen C."/>
            <person name="Montmayeur A."/>
            <person name="Murphy C."/>
            <person name="Neiman D."/>
            <person name="Pearson M."/>
            <person name="Priest M."/>
            <person name="Roberts A."/>
            <person name="Saif S."/>
            <person name="Shea T."/>
            <person name="Sisk P."/>
            <person name="Stolte C."/>
            <person name="Sykes S."/>
            <person name="Wortman J."/>
            <person name="Nusbaum C."/>
            <person name="Birren B."/>
        </authorList>
    </citation>
    <scope>NUCLEOTIDE SEQUENCE [LARGE SCALE GENOMIC DNA]</scope>
    <source>
        <strain evidence="10 11">ATCC 38327</strain>
    </source>
</reference>
<organism evidence="10 11">
    <name type="scientific">Allomyces macrogynus (strain ATCC 38327)</name>
    <name type="common">Allomyces javanicus var. macrogynus</name>
    <dbReference type="NCBI Taxonomy" id="578462"/>
    <lineage>
        <taxon>Eukaryota</taxon>
        <taxon>Fungi</taxon>
        <taxon>Fungi incertae sedis</taxon>
        <taxon>Blastocladiomycota</taxon>
        <taxon>Blastocladiomycetes</taxon>
        <taxon>Blastocladiales</taxon>
        <taxon>Blastocladiaceae</taxon>
        <taxon>Allomyces</taxon>
    </lineage>
</organism>
<dbReference type="InterPro" id="IPR013761">
    <property type="entry name" value="SAM/pointed_sf"/>
</dbReference>
<gene>
    <name evidence="10" type="ORF">AMAG_12426</name>
</gene>
<feature type="domain" description="SAM" evidence="9">
    <location>
        <begin position="52"/>
        <end position="119"/>
    </location>
</feature>
<dbReference type="OrthoDB" id="3176171at2759"/>
<feature type="compositionally biased region" description="Low complexity" evidence="7">
    <location>
        <begin position="933"/>
        <end position="953"/>
    </location>
</feature>
<feature type="binding site" evidence="6">
    <location>
        <begin position="465"/>
        <end position="472"/>
    </location>
    <ligand>
        <name>ATP</name>
        <dbReference type="ChEBI" id="CHEBI:30616"/>
    </ligand>
</feature>
<dbReference type="InterPro" id="IPR027417">
    <property type="entry name" value="P-loop_NTPase"/>
</dbReference>
<dbReference type="Pfam" id="PF00536">
    <property type="entry name" value="SAM_1"/>
    <property type="match status" value="1"/>
</dbReference>
<feature type="compositionally biased region" description="Low complexity" evidence="7">
    <location>
        <begin position="20"/>
        <end position="38"/>
    </location>
</feature>
<dbReference type="Gene3D" id="1.10.150.50">
    <property type="entry name" value="Transcription Factor, Ets-1"/>
    <property type="match status" value="1"/>
</dbReference>
<dbReference type="CDD" id="cd09541">
    <property type="entry name" value="SAM_KIF24-like"/>
    <property type="match status" value="1"/>
</dbReference>
<feature type="region of interest" description="Disordered" evidence="7">
    <location>
        <begin position="122"/>
        <end position="183"/>
    </location>
</feature>
<protein>
    <recommendedName>
        <fullName evidence="12">Kinesin-like protein</fullName>
    </recommendedName>
</protein>
<dbReference type="InterPro" id="IPR027640">
    <property type="entry name" value="Kinesin-like_fam"/>
</dbReference>
<feature type="domain" description="Kinesin motor" evidence="8">
    <location>
        <begin position="375"/>
        <end position="699"/>
    </location>
</feature>
<dbReference type="Pfam" id="PF00225">
    <property type="entry name" value="Kinesin"/>
    <property type="match status" value="1"/>
</dbReference>
<dbReference type="GO" id="GO:0008017">
    <property type="term" value="F:microtubule binding"/>
    <property type="evidence" value="ECO:0007669"/>
    <property type="project" value="InterPro"/>
</dbReference>
<evidence type="ECO:0000256" key="1">
    <source>
        <dbReference type="ARBA" id="ARBA00022701"/>
    </source>
</evidence>
<dbReference type="GO" id="GO:0005524">
    <property type="term" value="F:ATP binding"/>
    <property type="evidence" value="ECO:0007669"/>
    <property type="project" value="UniProtKB-UniRule"/>
</dbReference>
<keyword evidence="3 6" id="KW-0067">ATP-binding</keyword>
<dbReference type="Gene3D" id="3.40.850.10">
    <property type="entry name" value="Kinesin motor domain"/>
    <property type="match status" value="1"/>
</dbReference>
<dbReference type="GO" id="GO:0003777">
    <property type="term" value="F:microtubule motor activity"/>
    <property type="evidence" value="ECO:0007669"/>
    <property type="project" value="InterPro"/>
</dbReference>
<feature type="region of interest" description="Disordered" evidence="7">
    <location>
        <begin position="18"/>
        <end position="52"/>
    </location>
</feature>
<keyword evidence="4 6" id="KW-0505">Motor protein</keyword>
<dbReference type="EMBL" id="GG745354">
    <property type="protein sequence ID" value="KNE67692.1"/>
    <property type="molecule type" value="Genomic_DNA"/>
</dbReference>
<evidence type="ECO:0000256" key="3">
    <source>
        <dbReference type="ARBA" id="ARBA00022840"/>
    </source>
</evidence>
<evidence type="ECO:0008006" key="12">
    <source>
        <dbReference type="Google" id="ProtNLM"/>
    </source>
</evidence>
<dbReference type="InterPro" id="IPR001752">
    <property type="entry name" value="Kinesin_motor_dom"/>
</dbReference>
<dbReference type="PANTHER" id="PTHR47971:SF20">
    <property type="entry name" value="KINESIN-LIKE PROTEIN KIF24"/>
    <property type="match status" value="1"/>
</dbReference>
<evidence type="ECO:0000259" key="8">
    <source>
        <dbReference type="PROSITE" id="PS50067"/>
    </source>
</evidence>
<reference evidence="11" key="2">
    <citation type="submission" date="2009-11" db="EMBL/GenBank/DDBJ databases">
        <title>The Genome Sequence of Allomyces macrogynus strain ATCC 38327.</title>
        <authorList>
            <consortium name="The Broad Institute Genome Sequencing Platform"/>
            <person name="Russ C."/>
            <person name="Cuomo C."/>
            <person name="Shea T."/>
            <person name="Young S.K."/>
            <person name="Zeng Q."/>
            <person name="Koehrsen M."/>
            <person name="Haas B."/>
            <person name="Borodovsky M."/>
            <person name="Guigo R."/>
            <person name="Alvarado L."/>
            <person name="Berlin A."/>
            <person name="Borenstein D."/>
            <person name="Chen Z."/>
            <person name="Engels R."/>
            <person name="Freedman E."/>
            <person name="Gellesch M."/>
            <person name="Goldberg J."/>
            <person name="Griggs A."/>
            <person name="Gujja S."/>
            <person name="Heiman D."/>
            <person name="Hepburn T."/>
            <person name="Howarth C."/>
            <person name="Jen D."/>
            <person name="Larson L."/>
            <person name="Lewis B."/>
            <person name="Mehta T."/>
            <person name="Park D."/>
            <person name="Pearson M."/>
            <person name="Roberts A."/>
            <person name="Saif S."/>
            <person name="Shenoy N."/>
            <person name="Sisk P."/>
            <person name="Stolte C."/>
            <person name="Sykes S."/>
            <person name="Walk T."/>
            <person name="White J."/>
            <person name="Yandava C."/>
            <person name="Burger G."/>
            <person name="Gray M.W."/>
            <person name="Holland P.W.H."/>
            <person name="King N."/>
            <person name="Lang F.B.F."/>
            <person name="Roger A.J."/>
            <person name="Ruiz-Trillo I."/>
            <person name="Lander E."/>
            <person name="Nusbaum C."/>
        </authorList>
    </citation>
    <scope>NUCLEOTIDE SEQUENCE [LARGE SCALE GENOMIC DNA]</scope>
    <source>
        <strain evidence="11">ATCC 38327</strain>
    </source>
</reference>
<dbReference type="VEuPathDB" id="FungiDB:AMAG_12426"/>
<evidence type="ECO:0000256" key="4">
    <source>
        <dbReference type="ARBA" id="ARBA00023175"/>
    </source>
</evidence>
<dbReference type="CDD" id="cd01367">
    <property type="entry name" value="KISc_KIF2_like"/>
    <property type="match status" value="1"/>
</dbReference>
<feature type="compositionally biased region" description="Pro residues" evidence="7">
    <location>
        <begin position="39"/>
        <end position="51"/>
    </location>
</feature>
<sequence length="1055" mass="111501">MLEPPCAKATLNFHTRRRTTAVTTPTPTRLPTPSTTPTHPIPIPLHRPTPTRPAMSTSLFLETLRRAELDQFYPNLAGRGIQTVEQLAQLTMQDYSSLGVTSMDDRKRLFQLIQMIKSTYPLASDNNAPTPPSAASSPFASARPMSLQAPSGLPPPPQQPPASVYSTPRGYATHMDSALPPPPSTGFASAIAASSAARRLAASRSVSNLAQYAPPAPSSDSDHSGWRAPPPSTLPRGSFSGSAGANPPPPAFLARAASLSLTPDSGSTEHVAMPVPMRSDPSSLEDLHLLDDAGTTTMLPRTMIAGTPSPTKKFVPSKPRLNAYGVPISGGGGTSATSAARAGSPHRSGSATSSLSGAPSAAMAQQQRPSDLTERIRVCVRKRPLNKKELKRNESDVAAVYPPRMLVINEPKVKVDLTKYVEQHSFYFDEVFDQDCTNEQVYARTALPLVEYIFTGGKATCFAYGQTGSGKTFTMLDQRHGLYVLAARDIFALLLRPENTALSAWVSFYEIYQGHLYDLLNDRKRVFAREDGNQNVCISGLTEMQVSAVDTLLSIFEQGNNVRSTGSTGANADSSRSHAILQIALKRATRAGKLRPYGKFLFIDLAGSERGADRGDADAKTRMEGSEINKSLLALKECIRALDQNGKHTPFRQSKLTQVLKDSFIGNSRTCMVATVSPNISNSEHTLNTLRYADRVKELKGGASGGGSGGGGSGLPPPSVGTMAAPQDDGPRMPPAGGPFSGSGLSFQGYAPPPLPPTRPGSTGGASAGTPYNQYQLGTPGGAATLGRATQPAAPVPTPATGGAPAFLFQPPATNPFAAQFDPSGSASGVPSMPGGSSSRQSLVLDAVAGGAGNMDDDGDMLMDTEFPGMDLLTSSDDDEDEDEDGRRTATRSPLDEDDDDGDMDSAAGRQSKVVTISDDEDDELDDESDGVPRAPGMHPAAAARAQSSASAAPTGSVVAGGSSAWMDEFVRVHRSHLTSVNELQKEESRVLAQFTLGLTAAHAEASPETAQEAKEDLDALALAYFGELDRLLMRKAEAVLALRNDLARARRYLG</sequence>
<dbReference type="PANTHER" id="PTHR47971">
    <property type="entry name" value="KINESIN-RELATED PROTEIN 6"/>
    <property type="match status" value="1"/>
</dbReference>
<dbReference type="SMART" id="SM00129">
    <property type="entry name" value="KISc"/>
    <property type="match status" value="1"/>
</dbReference>
<dbReference type="AlphaFoldDB" id="A0A0L0SYV8"/>
<evidence type="ECO:0000313" key="10">
    <source>
        <dbReference type="EMBL" id="KNE67692.1"/>
    </source>
</evidence>
<dbReference type="Proteomes" id="UP000054350">
    <property type="component" value="Unassembled WGS sequence"/>
</dbReference>
<feature type="compositionally biased region" description="Low complexity" evidence="7">
    <location>
        <begin position="823"/>
        <end position="839"/>
    </location>
</feature>
<feature type="region of interest" description="Disordered" evidence="7">
    <location>
        <begin position="327"/>
        <end position="373"/>
    </location>
</feature>
<dbReference type="PROSITE" id="PS50105">
    <property type="entry name" value="SAM_DOMAIN"/>
    <property type="match status" value="1"/>
</dbReference>
<keyword evidence="11" id="KW-1185">Reference proteome</keyword>
<dbReference type="eggNOG" id="KOG0246">
    <property type="taxonomic scope" value="Eukaryota"/>
</dbReference>
<feature type="compositionally biased region" description="Acidic residues" evidence="7">
    <location>
        <begin position="918"/>
        <end position="930"/>
    </location>
</feature>
<name>A0A0L0SYV8_ALLM3</name>
<dbReference type="InterPro" id="IPR001660">
    <property type="entry name" value="SAM"/>
</dbReference>
<feature type="compositionally biased region" description="Gly residues" evidence="7">
    <location>
        <begin position="702"/>
        <end position="714"/>
    </location>
</feature>
<comment type="similarity">
    <text evidence="5">Belongs to the TRAFAC class myosin-kinesin ATPase superfamily. Kinesin family. KIN-13 subfamily.</text>
</comment>
<dbReference type="PROSITE" id="PS50067">
    <property type="entry name" value="KINESIN_MOTOR_2"/>
    <property type="match status" value="1"/>
</dbReference>
<feature type="region of interest" description="Disordered" evidence="7">
    <location>
        <begin position="211"/>
        <end position="252"/>
    </location>
</feature>
<evidence type="ECO:0000256" key="7">
    <source>
        <dbReference type="SAM" id="MobiDB-lite"/>
    </source>
</evidence>
<keyword evidence="1" id="KW-0493">Microtubule</keyword>
<feature type="compositionally biased region" description="Polar residues" evidence="7">
    <location>
        <begin position="347"/>
        <end position="370"/>
    </location>
</feature>
<dbReference type="GO" id="GO:0005874">
    <property type="term" value="C:microtubule"/>
    <property type="evidence" value="ECO:0007669"/>
    <property type="project" value="UniProtKB-KW"/>
</dbReference>